<dbReference type="InterPro" id="IPR011050">
    <property type="entry name" value="Pectin_lyase_fold/virulence"/>
</dbReference>
<evidence type="ECO:0000313" key="1">
    <source>
        <dbReference type="EMBL" id="MPL62965.1"/>
    </source>
</evidence>
<comment type="caution">
    <text evidence="1">The sequence shown here is derived from an EMBL/GenBank/DDBJ whole genome shotgun (WGS) entry which is preliminary data.</text>
</comment>
<protein>
    <recommendedName>
        <fullName evidence="2">Right handed beta helix domain-containing protein</fullName>
    </recommendedName>
</protein>
<dbReference type="EMBL" id="VSSQ01000019">
    <property type="protein sequence ID" value="MPL62965.1"/>
    <property type="molecule type" value="Genomic_DNA"/>
</dbReference>
<sequence>MAYKNRMILIMLIFLVLITVSFSSVCAADYTVSGSGFDDIQNTVDGASDNDNILLGTNTYTSSGNAITIDGKNITIQGQSNTNRAKLDGRGLYRTIVVREDASLTLRYIDFVNGSQIDYHTLNIRGSLFIENCSFKNCYGDSGPAIYVFEESNSATIKDCSFINNHAANTGDNNYTSRRSNYFSRFI</sequence>
<reference evidence="1" key="1">
    <citation type="submission" date="2019-08" db="EMBL/GenBank/DDBJ databases">
        <authorList>
            <person name="Kucharzyk K."/>
            <person name="Murdoch R.W."/>
            <person name="Higgins S."/>
            <person name="Loffler F."/>
        </authorList>
    </citation>
    <scope>NUCLEOTIDE SEQUENCE</scope>
</reference>
<name>A0A644T7Q6_9ZZZZ</name>
<organism evidence="1">
    <name type="scientific">bioreactor metagenome</name>
    <dbReference type="NCBI Taxonomy" id="1076179"/>
    <lineage>
        <taxon>unclassified sequences</taxon>
        <taxon>metagenomes</taxon>
        <taxon>ecological metagenomes</taxon>
    </lineage>
</organism>
<dbReference type="AlphaFoldDB" id="A0A644T7Q6"/>
<dbReference type="InterPro" id="IPR012334">
    <property type="entry name" value="Pectin_lyas_fold"/>
</dbReference>
<dbReference type="SUPFAM" id="SSF51126">
    <property type="entry name" value="Pectin lyase-like"/>
    <property type="match status" value="1"/>
</dbReference>
<accession>A0A644T7Q6</accession>
<dbReference type="Gene3D" id="2.160.20.10">
    <property type="entry name" value="Single-stranded right-handed beta-helix, Pectin lyase-like"/>
    <property type="match status" value="1"/>
</dbReference>
<evidence type="ECO:0008006" key="2">
    <source>
        <dbReference type="Google" id="ProtNLM"/>
    </source>
</evidence>
<gene>
    <name evidence="1" type="ORF">SDC9_08585</name>
</gene>
<proteinExistence type="predicted"/>